<dbReference type="InterPro" id="IPR011766">
    <property type="entry name" value="TPP_enzyme_TPP-bd"/>
</dbReference>
<dbReference type="Proteomes" id="UP001467690">
    <property type="component" value="Unassembled WGS sequence"/>
</dbReference>
<keyword evidence="8" id="KW-1185">Reference proteome</keyword>
<gene>
    <name evidence="7" type="ORF">ABS311_08225</name>
</gene>
<evidence type="ECO:0000313" key="8">
    <source>
        <dbReference type="Proteomes" id="UP001467690"/>
    </source>
</evidence>
<evidence type="ECO:0000259" key="4">
    <source>
        <dbReference type="Pfam" id="PF00205"/>
    </source>
</evidence>
<dbReference type="InterPro" id="IPR029035">
    <property type="entry name" value="DHS-like_NAD/FAD-binding_dom"/>
</dbReference>
<dbReference type="Pfam" id="PF02775">
    <property type="entry name" value="TPP_enzyme_C"/>
    <property type="match status" value="1"/>
</dbReference>
<dbReference type="SUPFAM" id="SSF52518">
    <property type="entry name" value="Thiamin diphosphate-binding fold (THDP-binding)"/>
    <property type="match status" value="2"/>
</dbReference>
<comment type="similarity">
    <text evidence="1 3">Belongs to the TPP enzyme family.</text>
</comment>
<keyword evidence="2 3" id="KW-0786">Thiamine pyrophosphate</keyword>
<dbReference type="Gene3D" id="3.40.50.970">
    <property type="match status" value="2"/>
</dbReference>
<name>A0ABV1RG10_9ALTE</name>
<dbReference type="InterPro" id="IPR029061">
    <property type="entry name" value="THDP-binding"/>
</dbReference>
<evidence type="ECO:0000259" key="5">
    <source>
        <dbReference type="Pfam" id="PF02775"/>
    </source>
</evidence>
<accession>A0ABV1RG10</accession>
<dbReference type="CDD" id="cd07035">
    <property type="entry name" value="TPP_PYR_POX_like"/>
    <property type="match status" value="1"/>
</dbReference>
<protein>
    <submittedName>
        <fullName evidence="7">Thiamine pyrophosphate-binding protein</fullName>
    </submittedName>
</protein>
<feature type="domain" description="Thiamine pyrophosphate enzyme central" evidence="4">
    <location>
        <begin position="207"/>
        <end position="342"/>
    </location>
</feature>
<evidence type="ECO:0000256" key="3">
    <source>
        <dbReference type="RuleBase" id="RU362132"/>
    </source>
</evidence>
<dbReference type="Pfam" id="PF02776">
    <property type="entry name" value="TPP_enzyme_N"/>
    <property type="match status" value="1"/>
</dbReference>
<dbReference type="Gene3D" id="3.40.50.1220">
    <property type="entry name" value="TPP-binding domain"/>
    <property type="match status" value="1"/>
</dbReference>
<comment type="caution">
    <text evidence="7">The sequence shown here is derived from an EMBL/GenBank/DDBJ whole genome shotgun (WGS) entry which is preliminary data.</text>
</comment>
<feature type="domain" description="Thiamine pyrophosphate enzyme TPP-binding" evidence="5">
    <location>
        <begin position="411"/>
        <end position="559"/>
    </location>
</feature>
<evidence type="ECO:0000256" key="1">
    <source>
        <dbReference type="ARBA" id="ARBA00007812"/>
    </source>
</evidence>
<evidence type="ECO:0000313" key="7">
    <source>
        <dbReference type="EMBL" id="MER2491869.1"/>
    </source>
</evidence>
<evidence type="ECO:0000256" key="2">
    <source>
        <dbReference type="ARBA" id="ARBA00023052"/>
    </source>
</evidence>
<feature type="domain" description="Thiamine pyrophosphate enzyme N-terminal TPP-binding" evidence="6">
    <location>
        <begin position="11"/>
        <end position="123"/>
    </location>
</feature>
<dbReference type="InterPro" id="IPR012001">
    <property type="entry name" value="Thiamin_PyroP_enz_TPP-bd_dom"/>
</dbReference>
<dbReference type="InterPro" id="IPR045229">
    <property type="entry name" value="TPP_enz"/>
</dbReference>
<dbReference type="EMBL" id="JBELOE010000152">
    <property type="protein sequence ID" value="MER2491869.1"/>
    <property type="molecule type" value="Genomic_DNA"/>
</dbReference>
<organism evidence="7 8">
    <name type="scientific">Catenovulum sediminis</name>
    <dbReference type="NCBI Taxonomy" id="1740262"/>
    <lineage>
        <taxon>Bacteria</taxon>
        <taxon>Pseudomonadati</taxon>
        <taxon>Pseudomonadota</taxon>
        <taxon>Gammaproteobacteria</taxon>
        <taxon>Alteromonadales</taxon>
        <taxon>Alteromonadaceae</taxon>
        <taxon>Catenovulum</taxon>
    </lineage>
</organism>
<reference evidence="7 8" key="1">
    <citation type="submission" date="2024-06" db="EMBL/GenBank/DDBJ databases">
        <authorList>
            <person name="Chen R.Y."/>
        </authorList>
    </citation>
    <scope>NUCLEOTIDE SEQUENCE [LARGE SCALE GENOMIC DNA]</scope>
    <source>
        <strain evidence="7 8">D2</strain>
    </source>
</reference>
<dbReference type="SUPFAM" id="SSF52467">
    <property type="entry name" value="DHS-like NAD/FAD-binding domain"/>
    <property type="match status" value="1"/>
</dbReference>
<evidence type="ECO:0000259" key="6">
    <source>
        <dbReference type="Pfam" id="PF02776"/>
    </source>
</evidence>
<dbReference type="RefSeq" id="WP_143871142.1">
    <property type="nucleotide sequence ID" value="NZ_CP041660.1"/>
</dbReference>
<dbReference type="Pfam" id="PF00205">
    <property type="entry name" value="TPP_enzyme_M"/>
    <property type="match status" value="1"/>
</dbReference>
<dbReference type="CDD" id="cd00568">
    <property type="entry name" value="TPP_enzymes"/>
    <property type="match status" value="1"/>
</dbReference>
<dbReference type="InterPro" id="IPR012000">
    <property type="entry name" value="Thiamin_PyroP_enz_cen_dom"/>
</dbReference>
<dbReference type="PANTHER" id="PTHR18968">
    <property type="entry name" value="THIAMINE PYROPHOSPHATE ENZYMES"/>
    <property type="match status" value="1"/>
</dbReference>
<proteinExistence type="inferred from homology"/>
<dbReference type="PANTHER" id="PTHR18968:SF13">
    <property type="entry name" value="ACETOLACTATE SYNTHASE CATALYTIC SUBUNIT, MITOCHONDRIAL"/>
    <property type="match status" value="1"/>
</dbReference>
<sequence>MSEVKSTSISFADLILHYLEKLGVEYVFGVPGGAIEPLYNALAISERRGGIKAIVARHECGAAFMADGYARETGKLGVVCSTTGPGSTNLITGVASAHSDKIPMLVITAQTPLPKFGRKSLQDSSCAAIDVVSMFRHCTSFNTLISHPQQVENKLISAIMNAMRTPKGTAHISIPSDILRAEVYFPSDLKAARLTQDFSLSDYESLDQLCQELAHANQVALFLGDGCQHAGKLIQEFAELINAPFVTGPVGKRWIDETHPLYRGVYGFAGHESAKKVIHNDELDLVIAIGAQLGELGTSGWLESPLLSSKLIHVDSTPEHFTRSPMARLHVCGKITAIMKRLIDSVNTAQKWGRDWPGLLTEAIPQPNCFGSRSVLAEPEKCLSNAIPLKPQRLFSELAKNLPENTRMHIDAGNAWSWATHYYQRKDTNGYYRIAMGFGSMAWAISSAIGSAFATKSEPTICVTGDGSYLMSAQEITVAAQHNLPVVFLILNDAALGMVMHGQRLGNAEKIGFKLNTINYAQMAESMGLEGIVITNADELVEIDWHRLFSKTQPTLLDVRIDPEEIPPMGERVKGLANKGSATPGG</sequence>